<name>A0A422Q1K3_9TRYP</name>
<reference evidence="1 2" key="1">
    <citation type="journal article" date="2018" name="BMC Genomics">
        <title>Genomic comparison of Trypanosoma conorhini and Trypanosoma rangeli to Trypanosoma cruzi strains of high and low virulence.</title>
        <authorList>
            <person name="Bradwell K.R."/>
            <person name="Koparde V.N."/>
            <person name="Matveyev A.V."/>
            <person name="Serrano M.G."/>
            <person name="Alves J.M."/>
            <person name="Parikh H."/>
            <person name="Huang B."/>
            <person name="Lee V."/>
            <person name="Espinosa-Alvarez O."/>
            <person name="Ortiz P.A."/>
            <person name="Costa-Martins A.G."/>
            <person name="Teixeira M.M."/>
            <person name="Buck G.A."/>
        </authorList>
    </citation>
    <scope>NUCLEOTIDE SEQUENCE [LARGE SCALE GENOMIC DNA]</scope>
    <source>
        <strain evidence="1 2">025E</strain>
    </source>
</reference>
<gene>
    <name evidence="1" type="ORF">Tco025E_02727</name>
</gene>
<dbReference type="GeneID" id="40316338"/>
<organism evidence="1 2">
    <name type="scientific">Trypanosoma conorhini</name>
    <dbReference type="NCBI Taxonomy" id="83891"/>
    <lineage>
        <taxon>Eukaryota</taxon>
        <taxon>Discoba</taxon>
        <taxon>Euglenozoa</taxon>
        <taxon>Kinetoplastea</taxon>
        <taxon>Metakinetoplastina</taxon>
        <taxon>Trypanosomatida</taxon>
        <taxon>Trypanosomatidae</taxon>
        <taxon>Trypanosoma</taxon>
    </lineage>
</organism>
<keyword evidence="2" id="KW-1185">Reference proteome</keyword>
<sequence>MCCLFSVPMLSSSCLDVGLEVVLDPAVDLLQVAAAARAGATALDGLDGPVVAAPARTWIGAGRTALPLHVVRVTAAAAAEDVGAPVALAHRCGTLRHLCVWPST</sequence>
<evidence type="ECO:0000313" key="1">
    <source>
        <dbReference type="EMBL" id="RNF23767.1"/>
    </source>
</evidence>
<comment type="caution">
    <text evidence="1">The sequence shown here is derived from an EMBL/GenBank/DDBJ whole genome shotgun (WGS) entry which is preliminary data.</text>
</comment>
<dbReference type="RefSeq" id="XP_029230233.1">
    <property type="nucleotide sequence ID" value="XM_029369650.1"/>
</dbReference>
<proteinExistence type="predicted"/>
<dbReference type="AlphaFoldDB" id="A0A422Q1K3"/>
<dbReference type="EMBL" id="MKKU01000113">
    <property type="protein sequence ID" value="RNF23767.1"/>
    <property type="molecule type" value="Genomic_DNA"/>
</dbReference>
<evidence type="ECO:0000313" key="2">
    <source>
        <dbReference type="Proteomes" id="UP000284403"/>
    </source>
</evidence>
<dbReference type="Proteomes" id="UP000284403">
    <property type="component" value="Unassembled WGS sequence"/>
</dbReference>
<accession>A0A422Q1K3</accession>
<protein>
    <submittedName>
        <fullName evidence="1">Uncharacterized protein</fullName>
    </submittedName>
</protein>